<sequence length="280" mass="30574">MQLTGRCLLAACLAFVVSCGTQDVLLGREGLTIVKSEQTAFEALYSTESLQLVVRSELSKGRIVSVVEDSRGFALTTFESPVVDGMPTGSIRSHVESAAVASFDGLQAFSREPSRIAELMGAYRGMAESLSRQMPLESQRTIRDSVLVHATVLSTAMLHLDPNALRQAMPPGRLPLQALHSGEEEDECSGCGPNDDDDDYFSAPVYENVYYEDAPGAVSGEVDAQRMQAYGRGCHGACGPGCDWCVMTYRGVYNCYTNSFCQWHDDHCGAWEHFFHCSIN</sequence>
<reference evidence="1 2" key="1">
    <citation type="submission" date="2020-05" db="EMBL/GenBank/DDBJ databases">
        <authorList>
            <person name="Whitworth D."/>
        </authorList>
    </citation>
    <scope>NUCLEOTIDE SEQUENCE [LARGE SCALE GENOMIC DNA]</scope>
    <source>
        <strain evidence="1 2">CA046A</strain>
    </source>
</reference>
<accession>A0A7Y4JNI2</accession>
<gene>
    <name evidence="1" type="ORF">HNS30_03155</name>
</gene>
<protein>
    <submittedName>
        <fullName evidence="1">Uncharacterized protein</fullName>
    </submittedName>
</protein>
<dbReference type="Proteomes" id="UP000528460">
    <property type="component" value="Unassembled WGS sequence"/>
</dbReference>
<dbReference type="PROSITE" id="PS51257">
    <property type="entry name" value="PROKAR_LIPOPROTEIN"/>
    <property type="match status" value="1"/>
</dbReference>
<dbReference type="AlphaFoldDB" id="A0A7Y4JNI2"/>
<organism evidence="1 2">
    <name type="scientific">Corallococcus exercitus</name>
    <dbReference type="NCBI Taxonomy" id="2316736"/>
    <lineage>
        <taxon>Bacteria</taxon>
        <taxon>Pseudomonadati</taxon>
        <taxon>Myxococcota</taxon>
        <taxon>Myxococcia</taxon>
        <taxon>Myxococcales</taxon>
        <taxon>Cystobacterineae</taxon>
        <taxon>Myxococcaceae</taxon>
        <taxon>Corallococcus</taxon>
    </lineage>
</organism>
<dbReference type="EMBL" id="JABFJW010000014">
    <property type="protein sequence ID" value="NOK08039.1"/>
    <property type="molecule type" value="Genomic_DNA"/>
</dbReference>
<name>A0A7Y4JNI2_9BACT</name>
<evidence type="ECO:0000313" key="2">
    <source>
        <dbReference type="Proteomes" id="UP000528460"/>
    </source>
</evidence>
<dbReference type="RefSeq" id="WP_171412308.1">
    <property type="nucleotide sequence ID" value="NZ_JABFJW010000014.1"/>
</dbReference>
<evidence type="ECO:0000313" key="1">
    <source>
        <dbReference type="EMBL" id="NOK08039.1"/>
    </source>
</evidence>
<comment type="caution">
    <text evidence="1">The sequence shown here is derived from an EMBL/GenBank/DDBJ whole genome shotgun (WGS) entry which is preliminary data.</text>
</comment>
<proteinExistence type="predicted"/>